<dbReference type="InterPro" id="IPR045474">
    <property type="entry name" value="GEVED"/>
</dbReference>
<dbReference type="Gene3D" id="2.60.40.10">
    <property type="entry name" value="Immunoglobulins"/>
    <property type="match status" value="1"/>
</dbReference>
<evidence type="ECO:0000256" key="1">
    <source>
        <dbReference type="ARBA" id="ARBA00022729"/>
    </source>
</evidence>
<dbReference type="Pfam" id="PF18962">
    <property type="entry name" value="Por_Secre_tail"/>
    <property type="match status" value="1"/>
</dbReference>
<dbReference type="AlphaFoldDB" id="A0A1T5ETU7"/>
<keyword evidence="1 2" id="KW-0732">Signal</keyword>
<gene>
    <name evidence="5" type="ORF">SAMN05660477_01549</name>
</gene>
<sequence>MKKILLSGFLVLGIGASAQFDLKQGWETTAGVLLFGGSPAISNSQYCTAAPSIQNATTSASLIAVGMQMGAIGQYTNGKEITVSSGYKKTTGTGTGTAQLFYAYVTDPSNPNTWSITYIGSPVTVSSAADCKTITAVIPEGTLTDTTINYGFGLAFTRSGSANSTIYFDDLVVKQVNPLPPACTTLLSPANGADDVLVRPTFTWKPATGAASYKFSLGLTPGGSELINNAPITGTSVGLQGPLDGNTKYYYRVTSVNDNGETAVCAEFNFTTGQNSALPYCGPLSTYESVDPISNVDFAGINNASSNVLDGSDSHEFFLKSSDTYASVRRGNAYPIIVKGNVGGQYTDAVTVFIDWNQDGAFGADETYFTSAANGGFVTMKQTATGSTVQSTSNTGNIAVPMEAKLGNTRMRIKKSYIGNSTVAASTSLLTNVGLVDPCSDQNYGQIEDYNVMVDEYLAVNDINKSNVTVYPNPFKDVLKISDVKDATSVIVSDISGRTVAELKPAAELNLSHLNKGVYVVNIKYSNGEVKTTKVIKE</sequence>
<protein>
    <submittedName>
        <fullName evidence="5">Por secretion system C-terminal sorting domain-containing protein</fullName>
    </submittedName>
</protein>
<dbReference type="OrthoDB" id="951108at2"/>
<dbReference type="STRING" id="619805.SAMN05660477_01549"/>
<evidence type="ECO:0000313" key="6">
    <source>
        <dbReference type="Proteomes" id="UP000191112"/>
    </source>
</evidence>
<feature type="chain" id="PRO_5010542998" evidence="2">
    <location>
        <begin position="19"/>
        <end position="538"/>
    </location>
</feature>
<proteinExistence type="predicted"/>
<dbReference type="RefSeq" id="WP_079666800.1">
    <property type="nucleotide sequence ID" value="NZ_FUYZ01000004.1"/>
</dbReference>
<feature type="domain" description="GEVED" evidence="4">
    <location>
        <begin position="350"/>
        <end position="452"/>
    </location>
</feature>
<dbReference type="SUPFAM" id="SSF49265">
    <property type="entry name" value="Fibronectin type III"/>
    <property type="match status" value="1"/>
</dbReference>
<dbReference type="InterPro" id="IPR026444">
    <property type="entry name" value="Secre_tail"/>
</dbReference>
<evidence type="ECO:0000256" key="2">
    <source>
        <dbReference type="SAM" id="SignalP"/>
    </source>
</evidence>
<evidence type="ECO:0000313" key="5">
    <source>
        <dbReference type="EMBL" id="SKB87278.1"/>
    </source>
</evidence>
<evidence type="ECO:0000259" key="4">
    <source>
        <dbReference type="Pfam" id="PF20009"/>
    </source>
</evidence>
<dbReference type="EMBL" id="FUYZ01000004">
    <property type="protein sequence ID" value="SKB87278.1"/>
    <property type="molecule type" value="Genomic_DNA"/>
</dbReference>
<dbReference type="Pfam" id="PF20009">
    <property type="entry name" value="GEVED"/>
    <property type="match status" value="1"/>
</dbReference>
<feature type="signal peptide" evidence="2">
    <location>
        <begin position="1"/>
        <end position="18"/>
    </location>
</feature>
<evidence type="ECO:0000259" key="3">
    <source>
        <dbReference type="Pfam" id="PF18962"/>
    </source>
</evidence>
<dbReference type="InterPro" id="IPR013783">
    <property type="entry name" value="Ig-like_fold"/>
</dbReference>
<dbReference type="InterPro" id="IPR036116">
    <property type="entry name" value="FN3_sf"/>
</dbReference>
<dbReference type="CDD" id="cd00063">
    <property type="entry name" value="FN3"/>
    <property type="match status" value="1"/>
</dbReference>
<dbReference type="InterPro" id="IPR003961">
    <property type="entry name" value="FN3_dom"/>
</dbReference>
<feature type="domain" description="Secretion system C-terminal sorting" evidence="3">
    <location>
        <begin position="470"/>
        <end position="536"/>
    </location>
</feature>
<dbReference type="NCBIfam" id="TIGR04183">
    <property type="entry name" value="Por_Secre_tail"/>
    <property type="match status" value="1"/>
</dbReference>
<dbReference type="Proteomes" id="UP000191112">
    <property type="component" value="Unassembled WGS sequence"/>
</dbReference>
<keyword evidence="6" id="KW-1185">Reference proteome</keyword>
<reference evidence="5 6" key="1">
    <citation type="submission" date="2017-02" db="EMBL/GenBank/DDBJ databases">
        <authorList>
            <person name="Peterson S.W."/>
        </authorList>
    </citation>
    <scope>NUCLEOTIDE SEQUENCE [LARGE SCALE GENOMIC DNA]</scope>
    <source>
        <strain evidence="5 6">DSM 22323</strain>
    </source>
</reference>
<organism evidence="5 6">
    <name type="scientific">Soonwooa buanensis</name>
    <dbReference type="NCBI Taxonomy" id="619805"/>
    <lineage>
        <taxon>Bacteria</taxon>
        <taxon>Pseudomonadati</taxon>
        <taxon>Bacteroidota</taxon>
        <taxon>Flavobacteriia</taxon>
        <taxon>Flavobacteriales</taxon>
        <taxon>Weeksellaceae</taxon>
        <taxon>Chryseobacterium group</taxon>
        <taxon>Soonwooa</taxon>
    </lineage>
</organism>
<accession>A0A1T5ETU7</accession>
<name>A0A1T5ETU7_9FLAO</name>